<dbReference type="CDD" id="cd00464">
    <property type="entry name" value="SK"/>
    <property type="match status" value="1"/>
</dbReference>
<sequence length="172" mass="19900">MKKILLLGYMGSGKSTIGKILAERLGFDFIDLDAEIEKKQQMSISTMFKTKGEVYFRKQEHLLLHEIIDTRENFILSLGGGTPCYANNHLALQRDDVMSFYLKGSIKTLVERLEKEKEHRPLLNQNSDDTLETFIAKHLFDRSYFYHQAKNIISIDNKSPMEVTQDIINLIN</sequence>
<dbReference type="GO" id="GO:0009423">
    <property type="term" value="P:chorismate biosynthetic process"/>
    <property type="evidence" value="ECO:0007669"/>
    <property type="project" value="UniProtKB-UniRule"/>
</dbReference>
<dbReference type="PANTHER" id="PTHR21087:SF16">
    <property type="entry name" value="SHIKIMATE KINASE 1, CHLOROPLASTIC"/>
    <property type="match status" value="1"/>
</dbReference>
<dbReference type="Pfam" id="PF01202">
    <property type="entry name" value="SKI"/>
    <property type="match status" value="1"/>
</dbReference>
<keyword evidence="9" id="KW-1185">Reference proteome</keyword>
<accession>A0A163YIU6</accession>
<proteinExistence type="inferred from homology"/>
<dbReference type="EMBL" id="LQNU01000060">
    <property type="protein sequence ID" value="KZE79493.1"/>
    <property type="molecule type" value="Genomic_DNA"/>
</dbReference>
<dbReference type="RefSeq" id="WP_038987804.1">
    <property type="nucleotide sequence ID" value="NZ_JWJO01000065.1"/>
</dbReference>
<name>A0A163YIU6_9FLAO</name>
<comment type="cofactor">
    <cofactor evidence="7">
        <name>Mg(2+)</name>
        <dbReference type="ChEBI" id="CHEBI:18420"/>
    </cofactor>
    <text evidence="7">Binds 1 Mg(2+) ion per subunit.</text>
</comment>
<dbReference type="GO" id="GO:0000287">
    <property type="term" value="F:magnesium ion binding"/>
    <property type="evidence" value="ECO:0007669"/>
    <property type="project" value="UniProtKB-UniRule"/>
</dbReference>
<dbReference type="GO" id="GO:0008652">
    <property type="term" value="P:amino acid biosynthetic process"/>
    <property type="evidence" value="ECO:0007669"/>
    <property type="project" value="UniProtKB-KW"/>
</dbReference>
<comment type="pathway">
    <text evidence="7">Metabolic intermediate biosynthesis; chorismate biosynthesis; chorismate from D-erythrose 4-phosphate and phosphoenolpyruvate: step 5/7.</text>
</comment>
<organism evidence="8 9">
    <name type="scientific">Myroides marinus</name>
    <dbReference type="NCBI Taxonomy" id="703342"/>
    <lineage>
        <taxon>Bacteria</taxon>
        <taxon>Pseudomonadati</taxon>
        <taxon>Bacteroidota</taxon>
        <taxon>Flavobacteriia</taxon>
        <taxon>Flavobacteriales</taxon>
        <taxon>Flavobacteriaceae</taxon>
        <taxon>Myroides</taxon>
    </lineage>
</organism>
<dbReference type="InterPro" id="IPR031322">
    <property type="entry name" value="Shikimate/glucono_kinase"/>
</dbReference>
<dbReference type="PRINTS" id="PR01100">
    <property type="entry name" value="SHIKIMTKNASE"/>
</dbReference>
<dbReference type="GO" id="GO:0004765">
    <property type="term" value="F:shikimate kinase activity"/>
    <property type="evidence" value="ECO:0007669"/>
    <property type="project" value="UniProtKB-UniRule"/>
</dbReference>
<dbReference type="AlphaFoldDB" id="A0A163YIU6"/>
<dbReference type="PANTHER" id="PTHR21087">
    <property type="entry name" value="SHIKIMATE KINASE"/>
    <property type="match status" value="1"/>
</dbReference>
<dbReference type="InterPro" id="IPR027417">
    <property type="entry name" value="P-loop_NTPase"/>
</dbReference>
<keyword evidence="2 7" id="KW-0808">Transferase</keyword>
<keyword evidence="7" id="KW-0460">Magnesium</keyword>
<keyword evidence="5 7" id="KW-0067">ATP-binding</keyword>
<protein>
    <recommendedName>
        <fullName evidence="7">Shikimate kinase</fullName>
        <shortName evidence="7">SK</shortName>
        <ecNumber evidence="7">2.7.1.71</ecNumber>
    </recommendedName>
</protein>
<dbReference type="GO" id="GO:0005524">
    <property type="term" value="F:ATP binding"/>
    <property type="evidence" value="ECO:0007669"/>
    <property type="project" value="UniProtKB-UniRule"/>
</dbReference>
<evidence type="ECO:0000256" key="2">
    <source>
        <dbReference type="ARBA" id="ARBA00022679"/>
    </source>
</evidence>
<dbReference type="Gene3D" id="3.40.50.300">
    <property type="entry name" value="P-loop containing nucleotide triphosphate hydrolases"/>
    <property type="match status" value="1"/>
</dbReference>
<comment type="subunit">
    <text evidence="7">Monomer.</text>
</comment>
<dbReference type="UniPathway" id="UPA00053">
    <property type="reaction ID" value="UER00088"/>
</dbReference>
<evidence type="ECO:0000256" key="3">
    <source>
        <dbReference type="ARBA" id="ARBA00022741"/>
    </source>
</evidence>
<keyword evidence="6 7" id="KW-0057">Aromatic amino acid biosynthesis</keyword>
<comment type="similarity">
    <text evidence="7">Belongs to the shikimate kinase family.</text>
</comment>
<dbReference type="InterPro" id="IPR000623">
    <property type="entry name" value="Shikimate_kinase/TSH1"/>
</dbReference>
<keyword evidence="1 7" id="KW-0028">Amino-acid biosynthesis</keyword>
<feature type="binding site" evidence="7">
    <location>
        <position position="57"/>
    </location>
    <ligand>
        <name>substrate</name>
    </ligand>
</feature>
<evidence type="ECO:0000256" key="5">
    <source>
        <dbReference type="ARBA" id="ARBA00022840"/>
    </source>
</evidence>
<comment type="function">
    <text evidence="7">Catalyzes the specific phosphorylation of the 3-hydroxyl group of shikimic acid using ATP as a cosubstrate.</text>
</comment>
<keyword evidence="7" id="KW-0963">Cytoplasm</keyword>
<evidence type="ECO:0000313" key="9">
    <source>
        <dbReference type="Proteomes" id="UP000076630"/>
    </source>
</evidence>
<feature type="binding site" evidence="7">
    <location>
        <position position="33"/>
    </location>
    <ligand>
        <name>substrate</name>
    </ligand>
</feature>
<dbReference type="SUPFAM" id="SSF52540">
    <property type="entry name" value="P-loop containing nucleoside triphosphate hydrolases"/>
    <property type="match status" value="1"/>
</dbReference>
<evidence type="ECO:0000313" key="8">
    <source>
        <dbReference type="EMBL" id="KZE79493.1"/>
    </source>
</evidence>
<evidence type="ECO:0000256" key="1">
    <source>
        <dbReference type="ARBA" id="ARBA00022605"/>
    </source>
</evidence>
<gene>
    <name evidence="7" type="primary">aroK</name>
    <name evidence="8" type="ORF">AV926_11770</name>
</gene>
<keyword evidence="7" id="KW-0479">Metal-binding</keyword>
<dbReference type="OrthoDB" id="9800332at2"/>
<dbReference type="HAMAP" id="MF_00109">
    <property type="entry name" value="Shikimate_kinase"/>
    <property type="match status" value="1"/>
</dbReference>
<evidence type="ECO:0000256" key="6">
    <source>
        <dbReference type="ARBA" id="ARBA00023141"/>
    </source>
</evidence>
<dbReference type="EC" id="2.7.1.71" evidence="7"/>
<keyword evidence="3 7" id="KW-0547">Nucleotide-binding</keyword>
<comment type="caution">
    <text evidence="7">Lacks conserved residue(s) required for the propagation of feature annotation.</text>
</comment>
<comment type="catalytic activity">
    <reaction evidence="7">
        <text>shikimate + ATP = 3-phosphoshikimate + ADP + H(+)</text>
        <dbReference type="Rhea" id="RHEA:13121"/>
        <dbReference type="ChEBI" id="CHEBI:15378"/>
        <dbReference type="ChEBI" id="CHEBI:30616"/>
        <dbReference type="ChEBI" id="CHEBI:36208"/>
        <dbReference type="ChEBI" id="CHEBI:145989"/>
        <dbReference type="ChEBI" id="CHEBI:456216"/>
        <dbReference type="EC" id="2.7.1.71"/>
    </reaction>
</comment>
<dbReference type="GO" id="GO:0009073">
    <property type="term" value="P:aromatic amino acid family biosynthetic process"/>
    <property type="evidence" value="ECO:0007669"/>
    <property type="project" value="UniProtKB-KW"/>
</dbReference>
<feature type="binding site" evidence="7">
    <location>
        <position position="80"/>
    </location>
    <ligand>
        <name>substrate</name>
    </ligand>
</feature>
<evidence type="ECO:0000256" key="7">
    <source>
        <dbReference type="HAMAP-Rule" id="MF_00109"/>
    </source>
</evidence>
<feature type="binding site" evidence="7">
    <location>
        <begin position="11"/>
        <end position="16"/>
    </location>
    <ligand>
        <name>ATP</name>
        <dbReference type="ChEBI" id="CHEBI:30616"/>
    </ligand>
</feature>
<keyword evidence="4 7" id="KW-0418">Kinase</keyword>
<feature type="binding site" evidence="7">
    <location>
        <position position="15"/>
    </location>
    <ligand>
        <name>Mg(2+)</name>
        <dbReference type="ChEBI" id="CHEBI:18420"/>
    </ligand>
</feature>
<reference evidence="8 9" key="1">
    <citation type="submission" date="2016-01" db="EMBL/GenBank/DDBJ databases">
        <title>Whole genome sequencing of Myroides marinus L41.</title>
        <authorList>
            <person name="Hong K.W."/>
        </authorList>
    </citation>
    <scope>NUCLEOTIDE SEQUENCE [LARGE SCALE GENOMIC DNA]</scope>
    <source>
        <strain evidence="8 9">L41</strain>
    </source>
</reference>
<comment type="subcellular location">
    <subcellularLocation>
        <location evidence="7">Cytoplasm</location>
    </subcellularLocation>
</comment>
<comment type="caution">
    <text evidence="8">The sequence shown here is derived from an EMBL/GenBank/DDBJ whole genome shotgun (WGS) entry which is preliminary data.</text>
</comment>
<evidence type="ECO:0000256" key="4">
    <source>
        <dbReference type="ARBA" id="ARBA00022777"/>
    </source>
</evidence>
<dbReference type="Proteomes" id="UP000076630">
    <property type="component" value="Unassembled WGS sequence"/>
</dbReference>
<feature type="binding site" evidence="7">
    <location>
        <position position="120"/>
    </location>
    <ligand>
        <name>ATP</name>
        <dbReference type="ChEBI" id="CHEBI:30616"/>
    </ligand>
</feature>
<dbReference type="GO" id="GO:0005829">
    <property type="term" value="C:cytosol"/>
    <property type="evidence" value="ECO:0007669"/>
    <property type="project" value="TreeGrafter"/>
</dbReference>
<feature type="binding site" evidence="7">
    <location>
        <position position="142"/>
    </location>
    <ligand>
        <name>substrate</name>
    </ligand>
</feature>